<evidence type="ECO:0000256" key="2">
    <source>
        <dbReference type="SAM" id="SignalP"/>
    </source>
</evidence>
<reference evidence="4" key="1">
    <citation type="submission" date="2018-09" db="EMBL/GenBank/DDBJ databases">
        <authorList>
            <person name="Livingstone P.G."/>
            <person name="Whitworth D.E."/>
        </authorList>
    </citation>
    <scope>NUCLEOTIDE SEQUENCE [LARGE SCALE GENOMIC DNA]</scope>
    <source>
        <strain evidence="4">AB047A</strain>
    </source>
</reference>
<feature type="chain" id="PRO_5017261926" evidence="2">
    <location>
        <begin position="23"/>
        <end position="71"/>
    </location>
</feature>
<evidence type="ECO:0000313" key="4">
    <source>
        <dbReference type="Proteomes" id="UP000282656"/>
    </source>
</evidence>
<evidence type="ECO:0000256" key="1">
    <source>
        <dbReference type="SAM" id="MobiDB-lite"/>
    </source>
</evidence>
<dbReference type="AlphaFoldDB" id="A0A3A8QCG2"/>
<name>A0A3A8QCG2_9BACT</name>
<accession>A0A3A8QCG2</accession>
<dbReference type="EMBL" id="RAWM01000062">
    <property type="protein sequence ID" value="RKH66306.1"/>
    <property type="molecule type" value="Genomic_DNA"/>
</dbReference>
<dbReference type="Proteomes" id="UP000282656">
    <property type="component" value="Unassembled WGS sequence"/>
</dbReference>
<keyword evidence="2" id="KW-0732">Signal</keyword>
<evidence type="ECO:0000313" key="3">
    <source>
        <dbReference type="EMBL" id="RKH66306.1"/>
    </source>
</evidence>
<comment type="caution">
    <text evidence="3">The sequence shown here is derived from an EMBL/GenBank/DDBJ whole genome shotgun (WGS) entry which is preliminary data.</text>
</comment>
<feature type="compositionally biased region" description="Acidic residues" evidence="1">
    <location>
        <begin position="55"/>
        <end position="65"/>
    </location>
</feature>
<proteinExistence type="predicted"/>
<sequence length="71" mass="7351">MRRLLFVAPLFSLVGCSYLGIASPPGTRLGSTSGTQPVSIRVGKTESEPLKTPEAEESSTAEASDDPGATQ</sequence>
<organism evidence="3 4">
    <name type="scientific">Corallococcus interemptor</name>
    <dbReference type="NCBI Taxonomy" id="2316720"/>
    <lineage>
        <taxon>Bacteria</taxon>
        <taxon>Pseudomonadati</taxon>
        <taxon>Myxococcota</taxon>
        <taxon>Myxococcia</taxon>
        <taxon>Myxococcales</taxon>
        <taxon>Cystobacterineae</taxon>
        <taxon>Myxococcaceae</taxon>
        <taxon>Corallococcus</taxon>
    </lineage>
</organism>
<feature type="region of interest" description="Disordered" evidence="1">
    <location>
        <begin position="24"/>
        <end position="71"/>
    </location>
</feature>
<dbReference type="RefSeq" id="WP_121770624.1">
    <property type="nucleotide sequence ID" value="NZ_RAWM01000062.1"/>
</dbReference>
<feature type="compositionally biased region" description="Basic and acidic residues" evidence="1">
    <location>
        <begin position="43"/>
        <end position="54"/>
    </location>
</feature>
<feature type="signal peptide" evidence="2">
    <location>
        <begin position="1"/>
        <end position="22"/>
    </location>
</feature>
<dbReference type="OrthoDB" id="5526518at2"/>
<gene>
    <name evidence="3" type="ORF">D7X96_21915</name>
</gene>
<feature type="compositionally biased region" description="Polar residues" evidence="1">
    <location>
        <begin position="29"/>
        <end position="38"/>
    </location>
</feature>
<protein>
    <submittedName>
        <fullName evidence="3">Uncharacterized protein</fullName>
    </submittedName>
</protein>
<dbReference type="PROSITE" id="PS51257">
    <property type="entry name" value="PROKAR_LIPOPROTEIN"/>
    <property type="match status" value="1"/>
</dbReference>
<keyword evidence="4" id="KW-1185">Reference proteome</keyword>